<dbReference type="AlphaFoldDB" id="A0A2H3GZT7"/>
<proteinExistence type="predicted"/>
<name>A0A2H3GZT7_FUSOX</name>
<sequence>MRSVVAEQEQAIRDQQALQMSNLGSVLQGIGLTPKQQRSYIEQYESAYELQLQQFQQQSELLEHGQRRINRNQNILYVMIVNMPSEEELEAARRQRLQQSSGQIGSAVAIETVNVE</sequence>
<evidence type="ECO:0000313" key="1">
    <source>
        <dbReference type="EMBL" id="PCD32624.1"/>
    </source>
</evidence>
<dbReference type="Proteomes" id="UP000219602">
    <property type="component" value="Chromosome 8"/>
</dbReference>
<comment type="caution">
    <text evidence="1">The sequence shown here is derived from an EMBL/GenBank/DDBJ whole genome shotgun (WGS) entry which is preliminary data.</text>
</comment>
<accession>A0A2H3GZT7</accession>
<organism evidence="1 2">
    <name type="scientific">Fusarium oxysporum f. sp. radicis-cucumerinum</name>
    <dbReference type="NCBI Taxonomy" id="327505"/>
    <lineage>
        <taxon>Eukaryota</taxon>
        <taxon>Fungi</taxon>
        <taxon>Dikarya</taxon>
        <taxon>Ascomycota</taxon>
        <taxon>Pezizomycotina</taxon>
        <taxon>Sordariomycetes</taxon>
        <taxon>Hypocreomycetidae</taxon>
        <taxon>Hypocreales</taxon>
        <taxon>Nectriaceae</taxon>
        <taxon>Fusarium</taxon>
        <taxon>Fusarium oxysporum species complex</taxon>
    </lineage>
</organism>
<dbReference type="STRING" id="327505.A0A2H3GZT7"/>
<evidence type="ECO:0000313" key="2">
    <source>
        <dbReference type="Proteomes" id="UP000219602"/>
    </source>
</evidence>
<reference evidence="1 2" key="1">
    <citation type="journal article" date="2016" name="Environ. Microbiol.">
        <title>Effector profiles distinguish formae speciales of Fusarium oxysporum.</title>
        <authorList>
            <person name="van Dam P."/>
            <person name="Fokkens L."/>
            <person name="Schmidt S.M."/>
            <person name="Linmans J.H."/>
            <person name="Kistler H.C."/>
            <person name="Ma L.J."/>
            <person name="Rep M."/>
        </authorList>
    </citation>
    <scope>NUCLEOTIDE SEQUENCE [LARGE SCALE GENOMIC DNA]</scope>
    <source>
        <strain evidence="1 2">Forc016</strain>
    </source>
</reference>
<reference evidence="1 2" key="2">
    <citation type="journal article" date="2017" name="Sci. Rep.">
        <title>A mobile pathogenicity chromosome in Fusarium oxysporum for infection of multiple cucurbit species.</title>
        <authorList>
            <person name="van Dam P."/>
            <person name="Fokkens L."/>
            <person name="Ayukawa Y."/>
            <person name="van der Gragt M."/>
            <person name="Ter Horst A."/>
            <person name="Brankovics B."/>
            <person name="Houterman P.M."/>
            <person name="Arie T."/>
            <person name="Rep M."/>
        </authorList>
    </citation>
    <scope>NUCLEOTIDE SEQUENCE [LARGE SCALE GENOMIC DNA]</scope>
    <source>
        <strain evidence="1 2">Forc016</strain>
    </source>
</reference>
<dbReference type="EMBL" id="MABQ02000006">
    <property type="protein sequence ID" value="PCD32624.1"/>
    <property type="molecule type" value="Genomic_DNA"/>
</dbReference>
<protein>
    <submittedName>
        <fullName evidence="1">Uncharacterized protein</fullName>
    </submittedName>
</protein>
<gene>
    <name evidence="1" type="ORF">AU210_008870</name>
</gene>